<accession>A0ABY4GH14</accession>
<reference evidence="1 2" key="1">
    <citation type="submission" date="2022-04" db="EMBL/GenBank/DDBJ databases">
        <title>Gracilibacillus sp. isolated from saltern.</title>
        <authorList>
            <person name="Won M."/>
            <person name="Lee C.-M."/>
            <person name="Woen H.-Y."/>
            <person name="Kwon S.-W."/>
        </authorList>
    </citation>
    <scope>NUCLEOTIDE SEQUENCE [LARGE SCALE GENOMIC DNA]</scope>
    <source>
        <strain evidence="1 2">SSPM10-3</strain>
    </source>
</reference>
<gene>
    <name evidence="1" type="ORF">MUN87_12350</name>
</gene>
<proteinExistence type="predicted"/>
<organism evidence="1 2">
    <name type="scientific">Gracilibacillus salinarum</name>
    <dbReference type="NCBI Taxonomy" id="2932255"/>
    <lineage>
        <taxon>Bacteria</taxon>
        <taxon>Bacillati</taxon>
        <taxon>Bacillota</taxon>
        <taxon>Bacilli</taxon>
        <taxon>Bacillales</taxon>
        <taxon>Bacillaceae</taxon>
        <taxon>Gracilibacillus</taxon>
    </lineage>
</organism>
<dbReference type="EMBL" id="CP095071">
    <property type="protein sequence ID" value="UOQ83547.1"/>
    <property type="molecule type" value="Genomic_DNA"/>
</dbReference>
<evidence type="ECO:0000313" key="2">
    <source>
        <dbReference type="Proteomes" id="UP000831537"/>
    </source>
</evidence>
<protein>
    <submittedName>
        <fullName evidence="1">Uncharacterized protein</fullName>
    </submittedName>
</protein>
<dbReference type="InterPro" id="IPR058995">
    <property type="entry name" value="YolC/YozM-like"/>
</dbReference>
<sequence>MAVKIKWGMFIFVVAAVLTFGLSSHHVESYSTESAIQSVWEKYDVQSTMIGESDSVIWVDVYDKKEIPEIKEYLQNRLSKKDMEKYKIEVFSNKGITY</sequence>
<dbReference type="Pfam" id="PF26328">
    <property type="entry name" value="YolC_YozM"/>
    <property type="match status" value="1"/>
</dbReference>
<dbReference type="Proteomes" id="UP000831537">
    <property type="component" value="Chromosome"/>
</dbReference>
<name>A0ABY4GH14_9BACI</name>
<keyword evidence="2" id="KW-1185">Reference proteome</keyword>
<dbReference type="RefSeq" id="WP_244740522.1">
    <property type="nucleotide sequence ID" value="NZ_CP095071.1"/>
</dbReference>
<evidence type="ECO:0000313" key="1">
    <source>
        <dbReference type="EMBL" id="UOQ83547.1"/>
    </source>
</evidence>